<gene>
    <name evidence="2" type="ORF">VSH64_24425</name>
</gene>
<dbReference type="InterPro" id="IPR024976">
    <property type="entry name" value="DUF3885"/>
</dbReference>
<dbReference type="EMBL" id="CP142149">
    <property type="protein sequence ID" value="WSE26027.1"/>
    <property type="molecule type" value="Genomic_DNA"/>
</dbReference>
<sequence>MANDSELSALWRQRWPDCDPISYTLKSAYPDRWVRFHSLPESKRYPETEAEYDLVLGRYNVVLDELFGGQEVRIVTNFWSDDPEPPAEPAPIERRFPGARHWMSVCDDEDETDPDFISYAHVYAGRTSWRSGLIDDTLRAVADDAAAGVMITSLSFDRIHAPYDGGADVLLPTTAERDALKQRYSEWLSRHPQGL</sequence>
<dbReference type="RefSeq" id="WP_326564994.1">
    <property type="nucleotide sequence ID" value="NZ_CP142149.1"/>
</dbReference>
<evidence type="ECO:0000313" key="3">
    <source>
        <dbReference type="Proteomes" id="UP001330812"/>
    </source>
</evidence>
<organism evidence="2 3">
    <name type="scientific">Amycolatopsis rhabdoformis</name>
    <dbReference type="NCBI Taxonomy" id="1448059"/>
    <lineage>
        <taxon>Bacteria</taxon>
        <taxon>Bacillati</taxon>
        <taxon>Actinomycetota</taxon>
        <taxon>Actinomycetes</taxon>
        <taxon>Pseudonocardiales</taxon>
        <taxon>Pseudonocardiaceae</taxon>
        <taxon>Amycolatopsis</taxon>
    </lineage>
</organism>
<evidence type="ECO:0000313" key="2">
    <source>
        <dbReference type="EMBL" id="WSE26027.1"/>
    </source>
</evidence>
<dbReference type="Proteomes" id="UP001330812">
    <property type="component" value="Chromosome"/>
</dbReference>
<dbReference type="Pfam" id="PF13021">
    <property type="entry name" value="DUF3885"/>
    <property type="match status" value="1"/>
</dbReference>
<name>A0ABZ1HWU4_9PSEU</name>
<reference evidence="2 3" key="1">
    <citation type="journal article" date="2015" name="Int. J. Syst. Evol. Microbiol.">
        <title>Amycolatopsis rhabdoformis sp. nov., an actinomycete isolated from a tropical forest soil.</title>
        <authorList>
            <person name="Souza W.R."/>
            <person name="Silva R.E."/>
            <person name="Goodfellow M."/>
            <person name="Busarakam K."/>
            <person name="Figueiro F.S."/>
            <person name="Ferreira D."/>
            <person name="Rodrigues-Filho E."/>
            <person name="Moraes L.A.B."/>
            <person name="Zucchi T.D."/>
        </authorList>
    </citation>
    <scope>NUCLEOTIDE SEQUENCE [LARGE SCALE GENOMIC DNA]</scope>
    <source>
        <strain evidence="2 3">NCIMB 14900</strain>
    </source>
</reference>
<accession>A0ABZ1HWU4</accession>
<keyword evidence="3" id="KW-1185">Reference proteome</keyword>
<protein>
    <recommendedName>
        <fullName evidence="1">DUF3885 domain-containing protein</fullName>
    </recommendedName>
</protein>
<proteinExistence type="predicted"/>
<evidence type="ECO:0000259" key="1">
    <source>
        <dbReference type="Pfam" id="PF13021"/>
    </source>
</evidence>
<feature type="domain" description="DUF3885" evidence="1">
    <location>
        <begin position="22"/>
        <end position="192"/>
    </location>
</feature>